<protein>
    <submittedName>
        <fullName evidence="4">Serine hydrolase</fullName>
    </submittedName>
</protein>
<dbReference type="InterPro" id="IPR021860">
    <property type="entry name" value="Peptidase_S12_Pab87-rel_C"/>
</dbReference>
<dbReference type="SUPFAM" id="SSF56601">
    <property type="entry name" value="beta-lactamase/transpeptidase-like"/>
    <property type="match status" value="1"/>
</dbReference>
<keyword evidence="1" id="KW-0732">Signal</keyword>
<dbReference type="Gene3D" id="3.40.710.10">
    <property type="entry name" value="DD-peptidase/beta-lactamase superfamily"/>
    <property type="match status" value="1"/>
</dbReference>
<reference evidence="4 5" key="1">
    <citation type="submission" date="2020-07" db="EMBL/GenBank/DDBJ databases">
        <title>Spirosoma foliorum sp. nov., isolated from the leaves on the Nejang mountain Korea, Republic of.</title>
        <authorList>
            <person name="Ho H."/>
            <person name="Lee Y.-J."/>
            <person name="Nurcahyanto D.-A."/>
            <person name="Kim S.-G."/>
        </authorList>
    </citation>
    <scope>NUCLEOTIDE SEQUENCE [LARGE SCALE GENOMIC DNA]</scope>
    <source>
        <strain evidence="4 5">PL0136</strain>
    </source>
</reference>
<evidence type="ECO:0000313" key="5">
    <source>
        <dbReference type="Proteomes" id="UP000515369"/>
    </source>
</evidence>
<sequence length="530" mass="59332">MNQRLRLSITCFILMAQVISFSSTIAQGISSPQIDALVQKTLTTFDVPGIAVAVIKDGKVIHSKGYGVRSLKTGEKVDENTLFGIASNSKAFTSAALAILMDEGKLTWDDKVIDYIPEFRMYDPYVTDAFTIRDLLTHRSGLGLGAGDLMFWPDSSNFTMKDIIHNLRYLKPVSGFRTKYDYDNLLYMVAGEVVERVSGKTWEAFVEERIMKPLGMNRSAGSYSRLADKVNVIDAHAPVNGKVQVISRDMFRFGYSAGGINSSVADMSKWVIMQLNKGKYGNSQQVFSEKRQADMWGAQTILTVNPTPIPPYNTHFSAYGLGWGLSDVKGYKQVTHTGGLAGMVTQVTLLPELQLGIIVFTNQQSGAAFSSITNTIKDSYLGVTPTDWIKLYSDRVKKGQDEADAITKGIWETIEKEQKSNKTPVNVTAYMGTYHDLWFGDVLISLKNGKPWFQSLRSPKLTGELFFYKNNTFIVKWTNRSFDADAYLTFQTDENQQPVSIRMKPISPLTDFSFDFQDLDLKRVPAETNR</sequence>
<name>A0A7G5H388_9BACT</name>
<proteinExistence type="predicted"/>
<dbReference type="Pfam" id="PF11954">
    <property type="entry name" value="DUF3471"/>
    <property type="match status" value="1"/>
</dbReference>
<evidence type="ECO:0000259" key="3">
    <source>
        <dbReference type="Pfam" id="PF11954"/>
    </source>
</evidence>
<dbReference type="KEGG" id="sfol:H3H32_12155"/>
<feature type="domain" description="Beta-lactamase-related" evidence="2">
    <location>
        <begin position="35"/>
        <end position="369"/>
    </location>
</feature>
<dbReference type="Proteomes" id="UP000515369">
    <property type="component" value="Chromosome"/>
</dbReference>
<evidence type="ECO:0000313" key="4">
    <source>
        <dbReference type="EMBL" id="QMW05580.1"/>
    </source>
</evidence>
<evidence type="ECO:0000259" key="2">
    <source>
        <dbReference type="Pfam" id="PF00144"/>
    </source>
</evidence>
<dbReference type="GO" id="GO:0016787">
    <property type="term" value="F:hydrolase activity"/>
    <property type="evidence" value="ECO:0007669"/>
    <property type="project" value="UniProtKB-KW"/>
</dbReference>
<feature type="chain" id="PRO_5028930921" evidence="1">
    <location>
        <begin position="27"/>
        <end position="530"/>
    </location>
</feature>
<accession>A0A7G5H388</accession>
<dbReference type="Gene3D" id="2.40.128.600">
    <property type="match status" value="1"/>
</dbReference>
<dbReference type="InterPro" id="IPR050491">
    <property type="entry name" value="AmpC-like"/>
</dbReference>
<dbReference type="Pfam" id="PF00144">
    <property type="entry name" value="Beta-lactamase"/>
    <property type="match status" value="1"/>
</dbReference>
<dbReference type="PANTHER" id="PTHR46825">
    <property type="entry name" value="D-ALANYL-D-ALANINE-CARBOXYPEPTIDASE/ENDOPEPTIDASE AMPH"/>
    <property type="match status" value="1"/>
</dbReference>
<keyword evidence="4" id="KW-0378">Hydrolase</keyword>
<dbReference type="EMBL" id="CP059732">
    <property type="protein sequence ID" value="QMW05580.1"/>
    <property type="molecule type" value="Genomic_DNA"/>
</dbReference>
<keyword evidence="5" id="KW-1185">Reference proteome</keyword>
<dbReference type="InterPro" id="IPR001466">
    <property type="entry name" value="Beta-lactam-related"/>
</dbReference>
<evidence type="ECO:0000256" key="1">
    <source>
        <dbReference type="SAM" id="SignalP"/>
    </source>
</evidence>
<dbReference type="AlphaFoldDB" id="A0A7G5H388"/>
<organism evidence="4 5">
    <name type="scientific">Spirosoma foliorum</name>
    <dbReference type="NCBI Taxonomy" id="2710596"/>
    <lineage>
        <taxon>Bacteria</taxon>
        <taxon>Pseudomonadati</taxon>
        <taxon>Bacteroidota</taxon>
        <taxon>Cytophagia</taxon>
        <taxon>Cytophagales</taxon>
        <taxon>Cytophagaceae</taxon>
        <taxon>Spirosoma</taxon>
    </lineage>
</organism>
<dbReference type="RefSeq" id="WP_182462962.1">
    <property type="nucleotide sequence ID" value="NZ_CP059732.1"/>
</dbReference>
<dbReference type="PANTHER" id="PTHR46825:SF15">
    <property type="entry name" value="BETA-LACTAMASE-RELATED DOMAIN-CONTAINING PROTEIN"/>
    <property type="match status" value="1"/>
</dbReference>
<feature type="domain" description="Peptidase S12 Pab87-related C-terminal" evidence="3">
    <location>
        <begin position="419"/>
        <end position="523"/>
    </location>
</feature>
<feature type="signal peptide" evidence="1">
    <location>
        <begin position="1"/>
        <end position="26"/>
    </location>
</feature>
<dbReference type="InterPro" id="IPR012338">
    <property type="entry name" value="Beta-lactam/transpept-like"/>
</dbReference>
<gene>
    <name evidence="4" type="ORF">H3H32_12155</name>
</gene>